<proteinExistence type="predicted"/>
<reference evidence="1 2" key="1">
    <citation type="journal article" date="2013" name="Int. J. Syst. Evol. Microbiol.">
        <title>Tumebacillus flagellatus sp. nov., an alpha-amylase/pullulanase-producing bacterium isolated from cassava wastewater.</title>
        <authorList>
            <person name="Wang Q."/>
            <person name="Xie N."/>
            <person name="Qin Y."/>
            <person name="Shen N."/>
            <person name="Zhu J."/>
            <person name="Mi H."/>
            <person name="Huang R."/>
        </authorList>
    </citation>
    <scope>NUCLEOTIDE SEQUENCE [LARGE SCALE GENOMIC DNA]</scope>
    <source>
        <strain evidence="1 2">GST4</strain>
    </source>
</reference>
<evidence type="ECO:0000313" key="2">
    <source>
        <dbReference type="Proteomes" id="UP000027931"/>
    </source>
</evidence>
<dbReference type="InterPro" id="IPR011009">
    <property type="entry name" value="Kinase-like_dom_sf"/>
</dbReference>
<accession>A0A074LN89</accession>
<dbReference type="eggNOG" id="ENOG502ZB3B">
    <property type="taxonomic scope" value="Bacteria"/>
</dbReference>
<comment type="caution">
    <text evidence="1">The sequence shown here is derived from an EMBL/GenBank/DDBJ whole genome shotgun (WGS) entry which is preliminary data.</text>
</comment>
<gene>
    <name evidence="1" type="ORF">EL26_21405</name>
</gene>
<keyword evidence="2" id="KW-1185">Reference proteome</keyword>
<evidence type="ECO:0000313" key="1">
    <source>
        <dbReference type="EMBL" id="KEO81313.1"/>
    </source>
</evidence>
<dbReference type="OrthoDB" id="2590808at2"/>
<protein>
    <recommendedName>
        <fullName evidence="3">Aminoglycoside phosphotransferase domain-containing protein</fullName>
    </recommendedName>
</protein>
<dbReference type="AlphaFoldDB" id="A0A074LN89"/>
<dbReference type="SUPFAM" id="SSF56112">
    <property type="entry name" value="Protein kinase-like (PK-like)"/>
    <property type="match status" value="1"/>
</dbReference>
<dbReference type="EMBL" id="JMIR01000040">
    <property type="protein sequence ID" value="KEO81313.1"/>
    <property type="molecule type" value="Genomic_DNA"/>
</dbReference>
<organism evidence="1 2">
    <name type="scientific">Tumebacillus flagellatus</name>
    <dbReference type="NCBI Taxonomy" id="1157490"/>
    <lineage>
        <taxon>Bacteria</taxon>
        <taxon>Bacillati</taxon>
        <taxon>Bacillota</taxon>
        <taxon>Bacilli</taxon>
        <taxon>Bacillales</taxon>
        <taxon>Alicyclobacillaceae</taxon>
        <taxon>Tumebacillus</taxon>
    </lineage>
</organism>
<dbReference type="Proteomes" id="UP000027931">
    <property type="component" value="Unassembled WGS sequence"/>
</dbReference>
<evidence type="ECO:0008006" key="3">
    <source>
        <dbReference type="Google" id="ProtNLM"/>
    </source>
</evidence>
<sequence length="357" mass="40790">MSDLSKITQALQIAGLPAFEAPEKVTLLGEGAWHLAYLVLLADGREMVVRFQKKVSYGKPLVYDEKQFRSEYGGEALFYRYANDVQPGICPEEFFYHVSEELTFTVESYAGPGLKLSELSPDSAYEVGRQVGAYFRAADEIPAGVPGFGFLEWDGEQIRGSLTGDAQANLREEVEEYREDLQALIDSDLAFDRNAVTRTFEQAVANRRTGDERIVLTNRDLSPENLVWVNGRVRLIDPLPLAYSNMVFAGNFLSLYRNIYPNYHKSPRYARHNFHLYRPLLHRIADGFVDAYSDGDPERRQRIHGEQFFMLLDLVRRHLSLLEQDELSEESQIRSGNRNAIAERLPVLLHDLETFTL</sequence>
<name>A0A074LN89_9BACL</name>
<dbReference type="STRING" id="1157490.EL26_21405"/>
<dbReference type="RefSeq" id="WP_052036631.1">
    <property type="nucleotide sequence ID" value="NZ_JMIR01000040.1"/>
</dbReference>